<comment type="caution">
    <text evidence="2">The sequence shown here is derived from an EMBL/GenBank/DDBJ whole genome shotgun (WGS) entry which is preliminary data.</text>
</comment>
<feature type="region of interest" description="Disordered" evidence="1">
    <location>
        <begin position="264"/>
        <end position="325"/>
    </location>
</feature>
<sequence length="325" mass="35826">MAPATADVPTYPSSMDGSETLIQSTRAFRSGNTHYKKRISLSYIRRAEQNPNRTRKDGTAIYNHSFDLSAHNLFAKDVIKSQCAFKNAPLPNIRKNRIVRKNAELEVLEETSLAYNMAVELPYDRLRNQSVLEAIKGLHVHSDHTMAKPTAALPTENDHATAAAMHDLCLENDTSMERGAGFNFNYLVPTGPEFIVKQSKPRKNGKARGKQAVAKNNKARKSSFAVASNEEPTAIYSATSKTLPFDIFKWGTWLAAATGVGAMVSSASHKPEVSSDSEKGDKDEDEDWDILSVSHLEDDEGQAESKSTDTNNARPSPWVVLESDV</sequence>
<feature type="compositionally biased region" description="Basic and acidic residues" evidence="1">
    <location>
        <begin position="269"/>
        <end position="282"/>
    </location>
</feature>
<evidence type="ECO:0000256" key="1">
    <source>
        <dbReference type="SAM" id="MobiDB-lite"/>
    </source>
</evidence>
<name>A0A0F8CT17_CERFI</name>
<dbReference type="Proteomes" id="UP000034841">
    <property type="component" value="Unassembled WGS sequence"/>
</dbReference>
<dbReference type="AlphaFoldDB" id="A0A0F8CT17"/>
<feature type="compositionally biased region" description="Basic residues" evidence="1">
    <location>
        <begin position="199"/>
        <end position="209"/>
    </location>
</feature>
<gene>
    <name evidence="2" type="ORF">CFO_g3776</name>
</gene>
<keyword evidence="3" id="KW-1185">Reference proteome</keyword>
<feature type="region of interest" description="Disordered" evidence="1">
    <location>
        <begin position="199"/>
        <end position="227"/>
    </location>
</feature>
<organism evidence="2 3">
    <name type="scientific">Ceratocystis fimbriata f. sp. platani</name>
    <dbReference type="NCBI Taxonomy" id="88771"/>
    <lineage>
        <taxon>Eukaryota</taxon>
        <taxon>Fungi</taxon>
        <taxon>Dikarya</taxon>
        <taxon>Ascomycota</taxon>
        <taxon>Pezizomycotina</taxon>
        <taxon>Sordariomycetes</taxon>
        <taxon>Hypocreomycetidae</taxon>
        <taxon>Microascales</taxon>
        <taxon>Ceratocystidaceae</taxon>
        <taxon>Ceratocystis</taxon>
    </lineage>
</organism>
<dbReference type="EMBL" id="LBBL01000203">
    <property type="protein sequence ID" value="KKF93882.1"/>
    <property type="molecule type" value="Genomic_DNA"/>
</dbReference>
<feature type="compositionally biased region" description="Polar residues" evidence="1">
    <location>
        <begin position="304"/>
        <end position="314"/>
    </location>
</feature>
<protein>
    <submittedName>
        <fullName evidence="2">Uncharacterized protein</fullName>
    </submittedName>
</protein>
<reference evidence="2 3" key="1">
    <citation type="submission" date="2015-04" db="EMBL/GenBank/DDBJ databases">
        <title>Genome sequence of Ceratocystis platani, a major pathogen of plane trees.</title>
        <authorList>
            <person name="Belbahri L."/>
        </authorList>
    </citation>
    <scope>NUCLEOTIDE SEQUENCE [LARGE SCALE GENOMIC DNA]</scope>
    <source>
        <strain evidence="2 3">CFO</strain>
    </source>
</reference>
<proteinExistence type="predicted"/>
<accession>A0A0F8CT17</accession>
<evidence type="ECO:0000313" key="3">
    <source>
        <dbReference type="Proteomes" id="UP000034841"/>
    </source>
</evidence>
<evidence type="ECO:0000313" key="2">
    <source>
        <dbReference type="EMBL" id="KKF93882.1"/>
    </source>
</evidence>